<dbReference type="InterPro" id="IPR050054">
    <property type="entry name" value="UPRTase/APRTase"/>
</dbReference>
<dbReference type="FunFam" id="3.40.50.2020:FF:000003">
    <property type="entry name" value="Uracil phosphoribosyltransferase"/>
    <property type="match status" value="1"/>
</dbReference>
<evidence type="ECO:0000256" key="7">
    <source>
        <dbReference type="ARBA" id="ARBA00022679"/>
    </source>
</evidence>
<organism evidence="15 16">
    <name type="scientific">Termitidicoccus mucosus</name>
    <dbReference type="NCBI Taxonomy" id="1184151"/>
    <lineage>
        <taxon>Bacteria</taxon>
        <taxon>Pseudomonadati</taxon>
        <taxon>Verrucomicrobiota</taxon>
        <taxon>Opitutia</taxon>
        <taxon>Opitutales</taxon>
        <taxon>Opitutaceae</taxon>
        <taxon>Termitidicoccus</taxon>
    </lineage>
</organism>
<name>A0A178INK9_9BACT</name>
<evidence type="ECO:0000256" key="12">
    <source>
        <dbReference type="ARBA" id="ARBA00072146"/>
    </source>
</evidence>
<dbReference type="AlphaFoldDB" id="A0A178INK9"/>
<accession>A0A178INK9</accession>
<dbReference type="Proteomes" id="UP000078486">
    <property type="component" value="Unassembled WGS sequence"/>
</dbReference>
<dbReference type="Pfam" id="PF14681">
    <property type="entry name" value="UPRTase"/>
    <property type="match status" value="1"/>
</dbReference>
<evidence type="ECO:0000313" key="16">
    <source>
        <dbReference type="Proteomes" id="UP000078486"/>
    </source>
</evidence>
<dbReference type="SUPFAM" id="SSF53271">
    <property type="entry name" value="PRTase-like"/>
    <property type="match status" value="1"/>
</dbReference>
<evidence type="ECO:0000259" key="14">
    <source>
        <dbReference type="Pfam" id="PF14681"/>
    </source>
</evidence>
<dbReference type="EMBL" id="LRRQ01000027">
    <property type="protein sequence ID" value="OAM91474.1"/>
    <property type="molecule type" value="Genomic_DNA"/>
</dbReference>
<dbReference type="GO" id="GO:0005737">
    <property type="term" value="C:cytoplasm"/>
    <property type="evidence" value="ECO:0007669"/>
    <property type="project" value="UniProtKB-ARBA"/>
</dbReference>
<reference evidence="15 16" key="1">
    <citation type="submission" date="2016-01" db="EMBL/GenBank/DDBJ databases">
        <title>High potential of lignocellulose degradation of a new Verrucomicrobia species.</title>
        <authorList>
            <person name="Wang Y."/>
            <person name="Shi Y."/>
            <person name="Qiu Z."/>
            <person name="Liu S."/>
            <person name="Yang H."/>
        </authorList>
    </citation>
    <scope>NUCLEOTIDE SEQUENCE [LARGE SCALE GENOMIC DNA]</scope>
    <source>
        <strain evidence="15 16">TSB47</strain>
    </source>
</reference>
<dbReference type="NCBIfam" id="TIGR01091">
    <property type="entry name" value="upp"/>
    <property type="match status" value="1"/>
</dbReference>
<dbReference type="InterPro" id="IPR005765">
    <property type="entry name" value="UPRT"/>
</dbReference>
<keyword evidence="16" id="KW-1185">Reference proteome</keyword>
<comment type="catalytic activity">
    <reaction evidence="10">
        <text>UMP + diphosphate = 5-phospho-alpha-D-ribose 1-diphosphate + uracil</text>
        <dbReference type="Rhea" id="RHEA:13017"/>
        <dbReference type="ChEBI" id="CHEBI:17568"/>
        <dbReference type="ChEBI" id="CHEBI:33019"/>
        <dbReference type="ChEBI" id="CHEBI:57865"/>
        <dbReference type="ChEBI" id="CHEBI:58017"/>
        <dbReference type="EC" id="2.4.2.9"/>
    </reaction>
</comment>
<dbReference type="CDD" id="cd06223">
    <property type="entry name" value="PRTases_typeI"/>
    <property type="match status" value="1"/>
</dbReference>
<evidence type="ECO:0000256" key="4">
    <source>
        <dbReference type="ARBA" id="ARBA00011894"/>
    </source>
</evidence>
<evidence type="ECO:0000313" key="15">
    <source>
        <dbReference type="EMBL" id="OAM91474.1"/>
    </source>
</evidence>
<dbReference type="InterPro" id="IPR000836">
    <property type="entry name" value="PRTase_dom"/>
</dbReference>
<comment type="similarity">
    <text evidence="3">Belongs to the UPRTase family.</text>
</comment>
<dbReference type="GO" id="GO:0006223">
    <property type="term" value="P:uracil salvage"/>
    <property type="evidence" value="ECO:0007669"/>
    <property type="project" value="InterPro"/>
</dbReference>
<evidence type="ECO:0000256" key="9">
    <source>
        <dbReference type="ARBA" id="ARBA00023134"/>
    </source>
</evidence>
<dbReference type="GO" id="GO:0044206">
    <property type="term" value="P:UMP salvage"/>
    <property type="evidence" value="ECO:0007669"/>
    <property type="project" value="UniProtKB-UniPathway"/>
</dbReference>
<dbReference type="STRING" id="1184151.AW736_03190"/>
<dbReference type="GO" id="GO:0005525">
    <property type="term" value="F:GTP binding"/>
    <property type="evidence" value="ECO:0007669"/>
    <property type="project" value="UniProtKB-KW"/>
</dbReference>
<keyword evidence="7 15" id="KW-0808">Transferase</keyword>
<evidence type="ECO:0000256" key="5">
    <source>
        <dbReference type="ARBA" id="ARBA00022533"/>
    </source>
</evidence>
<dbReference type="OrthoDB" id="9781675at2"/>
<evidence type="ECO:0000256" key="3">
    <source>
        <dbReference type="ARBA" id="ARBA00009516"/>
    </source>
</evidence>
<dbReference type="UniPathway" id="UPA00574">
    <property type="reaction ID" value="UER00636"/>
</dbReference>
<evidence type="ECO:0000256" key="1">
    <source>
        <dbReference type="ARBA" id="ARBA00001946"/>
    </source>
</evidence>
<evidence type="ECO:0000256" key="11">
    <source>
        <dbReference type="ARBA" id="ARBA00056901"/>
    </source>
</evidence>
<evidence type="ECO:0000256" key="13">
    <source>
        <dbReference type="NCBIfam" id="TIGR01091"/>
    </source>
</evidence>
<feature type="domain" description="Phosphoribosyltransferase" evidence="14">
    <location>
        <begin position="5"/>
        <end position="204"/>
    </location>
</feature>
<keyword evidence="5" id="KW-0021">Allosteric enzyme</keyword>
<keyword evidence="6 15" id="KW-0328">Glycosyltransferase</keyword>
<proteinExistence type="inferred from homology"/>
<dbReference type="EC" id="2.4.2.9" evidence="4 13"/>
<evidence type="ECO:0000256" key="6">
    <source>
        <dbReference type="ARBA" id="ARBA00022676"/>
    </source>
</evidence>
<dbReference type="GO" id="GO:0004845">
    <property type="term" value="F:uracil phosphoribosyltransferase activity"/>
    <property type="evidence" value="ECO:0007669"/>
    <property type="project" value="UniProtKB-UniRule"/>
</dbReference>
<dbReference type="InterPro" id="IPR029057">
    <property type="entry name" value="PRTase-like"/>
</dbReference>
<comment type="cofactor">
    <cofactor evidence="1">
        <name>Mg(2+)</name>
        <dbReference type="ChEBI" id="CHEBI:18420"/>
    </cofactor>
</comment>
<sequence>MLKTLDHPLALHVLTHLRDKTTKPATFRRLCHHVSVMLALEATRDLATREVSIETPLETCKGRVLDRPLVLVPILRAGLGMVEIIVDLFPDVSIGYIGLERDHATARARSYYCKLPPLEGTRVLLVDPMLATGGSAVQAIDVIKQRGGSEIRMLNVVAAPEGVRAVEEKHPDVPIIAGALDRALNDRKYILPGLGDFGDRLYGT</sequence>
<evidence type="ECO:0000256" key="2">
    <source>
        <dbReference type="ARBA" id="ARBA00005180"/>
    </source>
</evidence>
<dbReference type="NCBIfam" id="NF001097">
    <property type="entry name" value="PRK00129.1"/>
    <property type="match status" value="1"/>
</dbReference>
<keyword evidence="8" id="KW-0547">Nucleotide-binding</keyword>
<comment type="pathway">
    <text evidence="2">Pyrimidine metabolism; UMP biosynthesis via salvage pathway; UMP from uracil: step 1/1.</text>
</comment>
<keyword evidence="9" id="KW-0342">GTP-binding</keyword>
<gene>
    <name evidence="15" type="primary">upp</name>
    <name evidence="15" type="ORF">AW736_03190</name>
</gene>
<comment type="caution">
    <text evidence="15">The sequence shown here is derived from an EMBL/GenBank/DDBJ whole genome shotgun (WGS) entry which is preliminary data.</text>
</comment>
<protein>
    <recommendedName>
        <fullName evidence="12 13">Uracil phosphoribosyltransferase</fullName>
        <ecNumber evidence="4 13">2.4.2.9</ecNumber>
    </recommendedName>
</protein>
<comment type="function">
    <text evidence="11">Catalyzes the conversion of uracil and 5-phospho-alpha-D-ribose 1-diphosphate (PRPP) to UMP and diphosphate.</text>
</comment>
<dbReference type="PANTHER" id="PTHR32315">
    <property type="entry name" value="ADENINE PHOSPHORIBOSYLTRANSFERASE"/>
    <property type="match status" value="1"/>
</dbReference>
<dbReference type="Gene3D" id="3.40.50.2020">
    <property type="match status" value="1"/>
</dbReference>
<dbReference type="PANTHER" id="PTHR32315:SF4">
    <property type="entry name" value="URACIL PHOSPHORIBOSYLTRANSFERASE, CHLOROPLASTIC"/>
    <property type="match status" value="1"/>
</dbReference>
<dbReference type="RefSeq" id="WP_068768824.1">
    <property type="nucleotide sequence ID" value="NZ_CP109796.1"/>
</dbReference>
<evidence type="ECO:0000256" key="8">
    <source>
        <dbReference type="ARBA" id="ARBA00022741"/>
    </source>
</evidence>
<evidence type="ECO:0000256" key="10">
    <source>
        <dbReference type="ARBA" id="ARBA00052919"/>
    </source>
</evidence>